<dbReference type="OrthoDB" id="9814284at2"/>
<sequence length="78" mass="9415">MENNDKTRKGHSYKLWWHKLKTLYRRSDRFFHLLVGMPSYDKYLEHMRIHHPDTIPKTQKEFFTEALEAKYGAGSAKC</sequence>
<reference evidence="1 2" key="1">
    <citation type="journal article" date="2003" name="Proc. Natl. Acad. Sci. U.S.A.">
        <title>The complete genome sequence of the carcinogenic bacterium Helicobacter hepaticus.</title>
        <authorList>
            <person name="Suerbaum S."/>
            <person name="Josenhans C."/>
            <person name="Sterzenbach T."/>
            <person name="Drescher B."/>
            <person name="Brandt P."/>
            <person name="Bell M."/>
            <person name="Droege M."/>
            <person name="Fartmann B."/>
            <person name="Fischer H.-P."/>
            <person name="Ge Z."/>
            <person name="Hoerster A."/>
            <person name="Holland R."/>
            <person name="Klein K."/>
            <person name="Koenig J."/>
            <person name="Macko L."/>
            <person name="Mendz G.L."/>
            <person name="Nyakatura G."/>
            <person name="Schauer D.B."/>
            <person name="Shen Z."/>
            <person name="Weber J."/>
            <person name="Frosch M."/>
            <person name="Fox J.G."/>
        </authorList>
    </citation>
    <scope>NUCLEOTIDE SEQUENCE [LARGE SCALE GENOMIC DNA]</scope>
    <source>
        <strain evidence="2">ATCC 51449 / 3B1</strain>
    </source>
</reference>
<dbReference type="STRING" id="235279.HH_1783"/>
<proteinExistence type="predicted"/>
<dbReference type="PANTHER" id="PTHR38453">
    <property type="entry name" value="CYTOPLASMIC PROTEIN-RELATED"/>
    <property type="match status" value="1"/>
</dbReference>
<dbReference type="NCBIfam" id="NF033934">
    <property type="entry name" value="KCU-star"/>
    <property type="match status" value="1"/>
</dbReference>
<dbReference type="HOGENOM" id="CLU_171734_1_0_7"/>
<dbReference type="InterPro" id="IPR007423">
    <property type="entry name" value="Sel_put"/>
</dbReference>
<evidence type="ECO:0000313" key="1">
    <source>
        <dbReference type="EMBL" id="AAP78380.1"/>
    </source>
</evidence>
<protein>
    <recommendedName>
        <fullName evidence="3">YbdD/YjiX family protein</fullName>
    </recommendedName>
</protein>
<dbReference type="PANTHER" id="PTHR38453:SF1">
    <property type="entry name" value="CYTOPLASMIC PROTEIN"/>
    <property type="match status" value="1"/>
</dbReference>
<evidence type="ECO:0008006" key="3">
    <source>
        <dbReference type="Google" id="ProtNLM"/>
    </source>
</evidence>
<dbReference type="Proteomes" id="UP000002495">
    <property type="component" value="Chromosome"/>
</dbReference>
<dbReference type="Pfam" id="PF04328">
    <property type="entry name" value="Sel_put"/>
    <property type="match status" value="1"/>
</dbReference>
<gene>
    <name evidence="1" type="ordered locus">HH_1783</name>
</gene>
<dbReference type="RefSeq" id="WP_011116622.1">
    <property type="nucleotide sequence ID" value="NC_004917.1"/>
</dbReference>
<keyword evidence="2" id="KW-1185">Reference proteome</keyword>
<evidence type="ECO:0000313" key="2">
    <source>
        <dbReference type="Proteomes" id="UP000002495"/>
    </source>
</evidence>
<name>Q7VF94_HELHP</name>
<dbReference type="eggNOG" id="COG2879">
    <property type="taxonomic scope" value="Bacteria"/>
</dbReference>
<accession>Q7VF94</accession>
<dbReference type="KEGG" id="hhe:HH_1783"/>
<organism evidence="1 2">
    <name type="scientific">Helicobacter hepaticus (strain ATCC 51449 / 3B1)</name>
    <dbReference type="NCBI Taxonomy" id="235279"/>
    <lineage>
        <taxon>Bacteria</taxon>
        <taxon>Pseudomonadati</taxon>
        <taxon>Campylobacterota</taxon>
        <taxon>Epsilonproteobacteria</taxon>
        <taxon>Campylobacterales</taxon>
        <taxon>Helicobacteraceae</taxon>
        <taxon>Helicobacter</taxon>
    </lineage>
</organism>
<dbReference type="AlphaFoldDB" id="Q7VF94"/>
<dbReference type="EMBL" id="AE017125">
    <property type="protein sequence ID" value="AAP78380.1"/>
    <property type="molecule type" value="Genomic_DNA"/>
</dbReference>